<dbReference type="EMBL" id="SLWL01000001">
    <property type="protein sequence ID" value="TCO15882.1"/>
    <property type="molecule type" value="Genomic_DNA"/>
</dbReference>
<comment type="caution">
    <text evidence="1">The sequence shown here is derived from an EMBL/GenBank/DDBJ whole genome shotgun (WGS) entry which is preliminary data.</text>
</comment>
<evidence type="ECO:0000313" key="2">
    <source>
        <dbReference type="Proteomes" id="UP000294881"/>
    </source>
</evidence>
<dbReference type="OrthoDB" id="8666755at2"/>
<keyword evidence="2" id="KW-1185">Reference proteome</keyword>
<proteinExistence type="predicted"/>
<protein>
    <submittedName>
        <fullName evidence="1">Uncharacterized protein</fullName>
    </submittedName>
</protein>
<gene>
    <name evidence="1" type="ORF">EV666_101131</name>
</gene>
<name>A0A4R2GXC5_9HYPH</name>
<dbReference type="RefSeq" id="WP_132001386.1">
    <property type="nucleotide sequence ID" value="NZ_JBHUNN010000002.1"/>
</dbReference>
<dbReference type="Proteomes" id="UP000294881">
    <property type="component" value="Unassembled WGS sequence"/>
</dbReference>
<organism evidence="1 2">
    <name type="scientific">Camelimonas lactis</name>
    <dbReference type="NCBI Taxonomy" id="659006"/>
    <lineage>
        <taxon>Bacteria</taxon>
        <taxon>Pseudomonadati</taxon>
        <taxon>Pseudomonadota</taxon>
        <taxon>Alphaproteobacteria</taxon>
        <taxon>Hyphomicrobiales</taxon>
        <taxon>Chelatococcaceae</taxon>
        <taxon>Camelimonas</taxon>
    </lineage>
</organism>
<evidence type="ECO:0000313" key="1">
    <source>
        <dbReference type="EMBL" id="TCO15882.1"/>
    </source>
</evidence>
<dbReference type="AlphaFoldDB" id="A0A4R2GXC5"/>
<reference evidence="1 2" key="1">
    <citation type="submission" date="2019-03" db="EMBL/GenBank/DDBJ databases">
        <title>Genomic Encyclopedia of Type Strains, Phase IV (KMG-IV): sequencing the most valuable type-strain genomes for metagenomic binning, comparative biology and taxonomic classification.</title>
        <authorList>
            <person name="Goeker M."/>
        </authorList>
    </citation>
    <scope>NUCLEOTIDE SEQUENCE [LARGE SCALE GENOMIC DNA]</scope>
    <source>
        <strain evidence="1 2">DSM 22958</strain>
    </source>
</reference>
<accession>A0A4R2GXC5</accession>
<sequence>MKAVRIAGDPRRLRQAAYMPIGDQLDAIADMARALREQGFSLPPKTAEWLEHCERVKAQHPKVLPRQA</sequence>